<reference evidence="5" key="1">
    <citation type="submission" date="2024-06" db="EMBL/GenBank/DDBJ databases">
        <authorList>
            <person name="Ryan C."/>
        </authorList>
    </citation>
    <scope>NUCLEOTIDE SEQUENCE [LARGE SCALE GENOMIC DNA]</scope>
</reference>
<dbReference type="PROSITE" id="PS50090">
    <property type="entry name" value="MYB_LIKE"/>
    <property type="match status" value="1"/>
</dbReference>
<evidence type="ECO:0000259" key="2">
    <source>
        <dbReference type="PROSITE" id="PS50090"/>
    </source>
</evidence>
<organism evidence="4 5">
    <name type="scientific">Urochloa decumbens</name>
    <dbReference type="NCBI Taxonomy" id="240449"/>
    <lineage>
        <taxon>Eukaryota</taxon>
        <taxon>Viridiplantae</taxon>
        <taxon>Streptophyta</taxon>
        <taxon>Embryophyta</taxon>
        <taxon>Tracheophyta</taxon>
        <taxon>Spermatophyta</taxon>
        <taxon>Magnoliopsida</taxon>
        <taxon>Liliopsida</taxon>
        <taxon>Poales</taxon>
        <taxon>Poaceae</taxon>
        <taxon>PACMAD clade</taxon>
        <taxon>Panicoideae</taxon>
        <taxon>Panicodae</taxon>
        <taxon>Paniceae</taxon>
        <taxon>Melinidinae</taxon>
        <taxon>Urochloa</taxon>
    </lineage>
</organism>
<dbReference type="Gene3D" id="1.10.246.220">
    <property type="match status" value="1"/>
</dbReference>
<reference evidence="4 5" key="2">
    <citation type="submission" date="2024-10" db="EMBL/GenBank/DDBJ databases">
        <authorList>
            <person name="Ryan C."/>
        </authorList>
    </citation>
    <scope>NUCLEOTIDE SEQUENCE [LARGE SCALE GENOMIC DNA]</scope>
</reference>
<evidence type="ECO:0000259" key="3">
    <source>
        <dbReference type="PROSITE" id="PS51294"/>
    </source>
</evidence>
<feature type="domain" description="Myb-like" evidence="2">
    <location>
        <begin position="117"/>
        <end position="171"/>
    </location>
</feature>
<evidence type="ECO:0000313" key="4">
    <source>
        <dbReference type="EMBL" id="CAL4925181.1"/>
    </source>
</evidence>
<dbReference type="PANTHER" id="PTHR47122:SF11">
    <property type="entry name" value="MYB-LIKE DOMAIN-CONTAINING PROTEIN"/>
    <property type="match status" value="1"/>
</dbReference>
<dbReference type="InterPro" id="IPR017930">
    <property type="entry name" value="Myb_dom"/>
</dbReference>
<dbReference type="PROSITE" id="PS51294">
    <property type="entry name" value="HTH_MYB"/>
    <property type="match status" value="1"/>
</dbReference>
<evidence type="ECO:0000313" key="5">
    <source>
        <dbReference type="Proteomes" id="UP001497457"/>
    </source>
</evidence>
<keyword evidence="1" id="KW-0238">DNA-binding</keyword>
<feature type="domain" description="HTH myb-type" evidence="3">
    <location>
        <begin position="117"/>
        <end position="175"/>
    </location>
</feature>
<proteinExistence type="predicted"/>
<dbReference type="AlphaFoldDB" id="A0ABC8XG43"/>
<sequence>MAQKEDDDLEIQLLMTGPANEENFDEVLGGTFGNDTLLQRNFLETNMDAVESGVEKIVTDHQHEMEDYLELSMRDCFVAPWRCGQRGTRMRGRSWGVEARQLFGSQYSCTSGDGTCRSRKNNARWTEDEMVKLVHSVSKKGIGKWSMMKDGYFSTSIRTAVHLKDKWRNLVRACKAKNTTKKKVNVQKATELVVRRFRHRILAIEAKHILVTNR</sequence>
<dbReference type="EMBL" id="OZ075124">
    <property type="protein sequence ID" value="CAL4925181.1"/>
    <property type="molecule type" value="Genomic_DNA"/>
</dbReference>
<gene>
    <name evidence="4" type="ORF">URODEC1_LOCUS23210</name>
</gene>
<dbReference type="InterPro" id="IPR009057">
    <property type="entry name" value="Homeodomain-like_sf"/>
</dbReference>
<dbReference type="SUPFAM" id="SSF46689">
    <property type="entry name" value="Homeodomain-like"/>
    <property type="match status" value="1"/>
</dbReference>
<dbReference type="GO" id="GO:0003677">
    <property type="term" value="F:DNA binding"/>
    <property type="evidence" value="ECO:0007669"/>
    <property type="project" value="UniProtKB-KW"/>
</dbReference>
<dbReference type="PANTHER" id="PTHR47122">
    <property type="entry name" value="MYB-LIKE DNA-BINDING DOMAIN CONTAINING PROTEIN, EXPRESSED"/>
    <property type="match status" value="1"/>
</dbReference>
<dbReference type="Proteomes" id="UP001497457">
    <property type="component" value="Chromosome 14rd"/>
</dbReference>
<evidence type="ECO:0000256" key="1">
    <source>
        <dbReference type="ARBA" id="ARBA00023125"/>
    </source>
</evidence>
<keyword evidence="5" id="KW-1185">Reference proteome</keyword>
<dbReference type="CDD" id="cd11660">
    <property type="entry name" value="SANT_TRF"/>
    <property type="match status" value="1"/>
</dbReference>
<dbReference type="Pfam" id="PF00249">
    <property type="entry name" value="Myb_DNA-binding"/>
    <property type="match status" value="1"/>
</dbReference>
<accession>A0ABC8XG43</accession>
<dbReference type="InterPro" id="IPR001005">
    <property type="entry name" value="SANT/Myb"/>
</dbReference>
<protein>
    <recommendedName>
        <fullName evidence="6">Myb-like domain-containing protein</fullName>
    </recommendedName>
</protein>
<name>A0ABC8XG43_9POAL</name>
<evidence type="ECO:0008006" key="6">
    <source>
        <dbReference type="Google" id="ProtNLM"/>
    </source>
</evidence>